<evidence type="ECO:0000313" key="2">
    <source>
        <dbReference type="EMBL" id="KAB0508441.1"/>
    </source>
</evidence>
<dbReference type="EMBL" id="VZPO01000001">
    <property type="protein sequence ID" value="KAB0508441.1"/>
    <property type="molecule type" value="Genomic_DNA"/>
</dbReference>
<dbReference type="Proteomes" id="UP000182814">
    <property type="component" value="Chromosome I"/>
</dbReference>
<evidence type="ECO:0000313" key="5">
    <source>
        <dbReference type="Proteomes" id="UP000434925"/>
    </source>
</evidence>
<dbReference type="PATRIC" id="fig|163011.3.peg.3851"/>
<proteinExistence type="predicted"/>
<evidence type="ECO:0000313" key="3">
    <source>
        <dbReference type="EMBL" id="SDS83315.1"/>
    </source>
</evidence>
<dbReference type="EMBL" id="LT629746">
    <property type="protein sequence ID" value="SDS83315.1"/>
    <property type="molecule type" value="Genomic_DNA"/>
</dbReference>
<name>A0A0J6K8X1_9PSED</name>
<protein>
    <submittedName>
        <fullName evidence="3">Uncharacterized protein</fullName>
    </submittedName>
</protein>
<dbReference type="RefSeq" id="WP_038981943.1">
    <property type="nucleotide sequence ID" value="NZ_JABTYG010000020.1"/>
</dbReference>
<dbReference type="Proteomes" id="UP000434925">
    <property type="component" value="Unassembled WGS sequence"/>
</dbReference>
<sequence>MADPLDKAVSKAPATLGEGCLSRYDPDDLSPEDGTEFPGAAELWEQLSGEGACPRSAAQPSQGLPERMPGAASQPNGGKPPRHSV</sequence>
<reference evidence="4" key="2">
    <citation type="submission" date="2016-10" db="EMBL/GenBank/DDBJ databases">
        <authorList>
            <person name="Varghese N."/>
            <person name="Submissions S."/>
        </authorList>
    </citation>
    <scope>NUCLEOTIDE SEQUENCE [LARGE SCALE GENOMIC DNA]</scope>
    <source>
        <strain evidence="4">BS3782</strain>
    </source>
</reference>
<organism evidence="3 4">
    <name type="scientific">Pseudomonas lini</name>
    <dbReference type="NCBI Taxonomy" id="163011"/>
    <lineage>
        <taxon>Bacteria</taxon>
        <taxon>Pseudomonadati</taxon>
        <taxon>Pseudomonadota</taxon>
        <taxon>Gammaproteobacteria</taxon>
        <taxon>Pseudomonadales</taxon>
        <taxon>Pseudomonadaceae</taxon>
        <taxon>Pseudomonas</taxon>
    </lineage>
</organism>
<evidence type="ECO:0000313" key="4">
    <source>
        <dbReference type="Proteomes" id="UP000182814"/>
    </source>
</evidence>
<reference evidence="3" key="1">
    <citation type="submission" date="2016-10" db="EMBL/GenBank/DDBJ databases">
        <authorList>
            <person name="de Groot N.N."/>
        </authorList>
    </citation>
    <scope>NUCLEOTIDE SEQUENCE [LARGE SCALE GENOMIC DNA]</scope>
    <source>
        <strain evidence="3">BS3782</strain>
    </source>
</reference>
<feature type="region of interest" description="Disordered" evidence="1">
    <location>
        <begin position="1"/>
        <end position="85"/>
    </location>
</feature>
<keyword evidence="4" id="KW-1185">Reference proteome</keyword>
<accession>A0A0J6K8X1</accession>
<reference evidence="2 5" key="3">
    <citation type="submission" date="2019-09" db="EMBL/GenBank/DDBJ databases">
        <title>Draft genome sequences of 48 bacterial type strains from the CCUG.</title>
        <authorList>
            <person name="Tunovic T."/>
            <person name="Pineiro-Iglesias B."/>
            <person name="Unosson C."/>
            <person name="Inganas E."/>
            <person name="Ohlen M."/>
            <person name="Cardew S."/>
            <person name="Jensie-Markopoulos S."/>
            <person name="Salva-Serra F."/>
            <person name="Jaen-Luchoro D."/>
            <person name="Karlsson R."/>
            <person name="Svensson-Stadler L."/>
            <person name="Chun J."/>
            <person name="Moore E."/>
        </authorList>
    </citation>
    <scope>NUCLEOTIDE SEQUENCE [LARGE SCALE GENOMIC DNA]</scope>
    <source>
        <strain evidence="2 5">CCUG 51522</strain>
    </source>
</reference>
<evidence type="ECO:0000256" key="1">
    <source>
        <dbReference type="SAM" id="MobiDB-lite"/>
    </source>
</evidence>
<dbReference type="AlphaFoldDB" id="A0A0J6K8X1"/>
<gene>
    <name evidence="2" type="ORF">F7R14_01975</name>
    <name evidence="3" type="ORF">SAMN04490191_2422</name>
</gene>